<reference evidence="1 2" key="1">
    <citation type="submission" date="2018-06" db="EMBL/GenBank/DDBJ databases">
        <title>Genomic Encyclopedia of Type Strains, Phase IV (KMG-V): Genome sequencing to study the core and pangenomes of soil and plant-associated prokaryotes.</title>
        <authorList>
            <person name="Whitman W."/>
        </authorList>
    </citation>
    <scope>NUCLEOTIDE SEQUENCE [LARGE SCALE GENOMIC DNA]</scope>
    <source>
        <strain evidence="1 2">SRCL-318</strain>
    </source>
</reference>
<proteinExistence type="predicted"/>
<organism evidence="1 2">
    <name type="scientific">Paraburkholderia silvatlantica</name>
    <dbReference type="NCBI Taxonomy" id="321895"/>
    <lineage>
        <taxon>Bacteria</taxon>
        <taxon>Pseudomonadati</taxon>
        <taxon>Pseudomonadota</taxon>
        <taxon>Betaproteobacteria</taxon>
        <taxon>Burkholderiales</taxon>
        <taxon>Burkholderiaceae</taxon>
        <taxon>Paraburkholderia</taxon>
    </lineage>
</organism>
<dbReference type="Pfam" id="PF18163">
    <property type="entry name" value="LD_cluster2"/>
    <property type="match status" value="1"/>
</dbReference>
<evidence type="ECO:0000313" key="2">
    <source>
        <dbReference type="Proteomes" id="UP000247772"/>
    </source>
</evidence>
<gene>
    <name evidence="1" type="ORF">C7410_12268</name>
</gene>
<sequence length="273" mass="29983">MTYREALAQHAVAISTSDSPDMPALGLSDQHLSDAMTEIARHLLALGARIVYGGDLRANGFTELLFELVARHRRDADDGDERAGILNYLAWPVHIQKPVQELERIQSDLNGVAKLVLLDLQGRVVTMGERRNFPEQNPTGEEWQQGLTAMREAAARTTHGRIVLGGRVDRYSGLMPGIAEEALLALQGKQPLFVIGGFGGCARDIAETLGIVAPWTNAHRGWAERQAFEAFSWRDLNNGLTEQENAIVARTPHVDQAVALILRGLFRLGPRAV</sequence>
<comment type="caution">
    <text evidence="1">The sequence shown here is derived from an EMBL/GenBank/DDBJ whole genome shotgun (WGS) entry which is preliminary data.</text>
</comment>
<dbReference type="RefSeq" id="WP_110856507.1">
    <property type="nucleotide sequence ID" value="NZ_QJSQ01000022.1"/>
</dbReference>
<dbReference type="Proteomes" id="UP000247772">
    <property type="component" value="Unassembled WGS sequence"/>
</dbReference>
<dbReference type="AlphaFoldDB" id="A0A2V4TQ38"/>
<dbReference type="InterPro" id="IPR041160">
    <property type="entry name" value="LD_cluster2"/>
</dbReference>
<accession>A0A2V4TQ38</accession>
<dbReference type="OrthoDB" id="104289at2"/>
<protein>
    <submittedName>
        <fullName evidence="1">Uncharacterized protein</fullName>
    </submittedName>
</protein>
<name>A0A2V4TQ38_9BURK</name>
<evidence type="ECO:0000313" key="1">
    <source>
        <dbReference type="EMBL" id="PYE18366.1"/>
    </source>
</evidence>
<dbReference type="EMBL" id="QJSQ01000022">
    <property type="protein sequence ID" value="PYE18366.1"/>
    <property type="molecule type" value="Genomic_DNA"/>
</dbReference>